<keyword evidence="1" id="KW-0732">Signal</keyword>
<evidence type="ECO:0000313" key="3">
    <source>
        <dbReference type="Proteomes" id="UP001150830"/>
    </source>
</evidence>
<dbReference type="InterPro" id="IPR031593">
    <property type="entry name" value="Porin_7"/>
</dbReference>
<dbReference type="RefSeq" id="WP_283175528.1">
    <property type="nucleotide sequence ID" value="NZ_JAPNOA010000059.1"/>
</dbReference>
<dbReference type="Pfam" id="PF16956">
    <property type="entry name" value="Porin_7"/>
    <property type="match status" value="1"/>
</dbReference>
<organism evidence="2 3">
    <name type="scientific">Parathalassolituus penaei</name>
    <dbReference type="NCBI Taxonomy" id="2997323"/>
    <lineage>
        <taxon>Bacteria</taxon>
        <taxon>Pseudomonadati</taxon>
        <taxon>Pseudomonadota</taxon>
        <taxon>Gammaproteobacteria</taxon>
        <taxon>Oceanospirillales</taxon>
        <taxon>Oceanospirillaceae</taxon>
        <taxon>Parathalassolituus</taxon>
    </lineage>
</organism>
<accession>A0A9X3ITX3</accession>
<feature type="chain" id="PRO_5040795982" evidence="1">
    <location>
        <begin position="22"/>
        <end position="294"/>
    </location>
</feature>
<comment type="caution">
    <text evidence="2">The sequence shown here is derived from an EMBL/GenBank/DDBJ whole genome shotgun (WGS) entry which is preliminary data.</text>
</comment>
<gene>
    <name evidence="2" type="ORF">OUO13_19270</name>
</gene>
<protein>
    <submittedName>
        <fullName evidence="2">Porin</fullName>
    </submittedName>
</protein>
<sequence>MSLSRISVLALLCAAATPALAWQYEVAAGVAKTTSSDTDLDGLSSIAGVHYRFNDTGNTSGPLAERDFLSPSSYLELVIGNDDRDEQIYNQSASTDSDVYNLGGAWLLADGATLVGLQYGGTRSTVEIPIWSDEYRYKDRSLEVNVVHYLASNWSVSALYRQTSAEVTYIESGYHYEPIDMDTNTVGVATQVLMPLQDGQSLALSASVEHSVQSADDEDDTSANLWDAAARYYLNTQLGLGLDLTKSSDADDDSSLTLSVNNYFTSNWWVELGYGKGISGSDARIIELSSGLQF</sequence>
<evidence type="ECO:0000256" key="1">
    <source>
        <dbReference type="SAM" id="SignalP"/>
    </source>
</evidence>
<keyword evidence="3" id="KW-1185">Reference proteome</keyword>
<dbReference type="AlphaFoldDB" id="A0A9X3ITX3"/>
<dbReference type="Proteomes" id="UP001150830">
    <property type="component" value="Unassembled WGS sequence"/>
</dbReference>
<name>A0A9X3ITX3_9GAMM</name>
<dbReference type="EMBL" id="JAPNOA010000059">
    <property type="protein sequence ID" value="MCY0967326.1"/>
    <property type="molecule type" value="Genomic_DNA"/>
</dbReference>
<reference evidence="2" key="1">
    <citation type="submission" date="2022-11" db="EMBL/GenBank/DDBJ databases">
        <title>Parathalassolutuus dongxingensis gen. nov., sp. nov., a novel member of family Oceanospirillaceae isolated from a coastal shrimp pond in Guangxi, China.</title>
        <authorList>
            <person name="Chen H."/>
        </authorList>
    </citation>
    <scope>NUCLEOTIDE SEQUENCE</scope>
    <source>
        <strain evidence="2">G-43</strain>
    </source>
</reference>
<evidence type="ECO:0000313" key="2">
    <source>
        <dbReference type="EMBL" id="MCY0967326.1"/>
    </source>
</evidence>
<proteinExistence type="predicted"/>
<feature type="signal peptide" evidence="1">
    <location>
        <begin position="1"/>
        <end position="21"/>
    </location>
</feature>